<accession>A0A9P4Z3N2</accession>
<dbReference type="RefSeq" id="XP_035324681.1">
    <property type="nucleotide sequence ID" value="XM_035463257.1"/>
</dbReference>
<evidence type="ECO:0000313" key="4">
    <source>
        <dbReference type="EMBL" id="KAF4126029.1"/>
    </source>
</evidence>
<keyword evidence="5" id="KW-1185">Reference proteome</keyword>
<feature type="region of interest" description="Disordered" evidence="1">
    <location>
        <begin position="108"/>
        <end position="151"/>
    </location>
</feature>
<comment type="caution">
    <text evidence="4">The sequence shown here is derived from an EMBL/GenBank/DDBJ whole genome shotgun (WGS) entry which is preliminary data.</text>
</comment>
<sequence length="238" mass="25335">MDLTDQLRSFILSQSLPPPSSSLLTSLTTARNPPPPLPSLVATARARLLACDLSSSSLVDSLSMTALPSSACDPSTREMCLATSVHVQVVDVENLSLSRWDQAEELESIERGERTQGRQVIRVEDNDDGEPAGGGDQTQQRAAGGGGGAGKNAMHRLTLQDCSGTRIYALEVWRLPVGLNTTVIGEKILLKAGTLIARGTVLLTPDCCVFLGGKIDAWNRSWAEGRLARLKDSVGANI</sequence>
<dbReference type="Gene3D" id="2.40.50.770">
    <property type="entry name" value="RecQ-mediated genome instability protein Rmi1, C-terminal domain"/>
    <property type="match status" value="1"/>
</dbReference>
<reference evidence="4" key="1">
    <citation type="submission" date="2020-03" db="EMBL/GenBank/DDBJ databases">
        <title>Site-based positive gene gene selection in Geosmithia morbida across the United States reveals a broad range of putative effectors and factors for local host and environmental adapation.</title>
        <authorList>
            <person name="Onufrak A."/>
            <person name="Murdoch R.W."/>
            <person name="Gazis R."/>
            <person name="Huff M."/>
            <person name="Staton M."/>
            <person name="Klingeman W."/>
            <person name="Hadziabdic D."/>
        </authorList>
    </citation>
    <scope>NUCLEOTIDE SEQUENCE</scope>
    <source>
        <strain evidence="4">1262</strain>
    </source>
</reference>
<evidence type="ECO:0000259" key="2">
    <source>
        <dbReference type="Pfam" id="PF08585"/>
    </source>
</evidence>
<evidence type="ECO:0000259" key="3">
    <source>
        <dbReference type="Pfam" id="PF21000"/>
    </source>
</evidence>
<evidence type="ECO:0000313" key="5">
    <source>
        <dbReference type="Proteomes" id="UP000749293"/>
    </source>
</evidence>
<dbReference type="Proteomes" id="UP000749293">
    <property type="component" value="Unassembled WGS sequence"/>
</dbReference>
<proteinExistence type="predicted"/>
<dbReference type="EMBL" id="JAANYQ010000002">
    <property type="protein sequence ID" value="KAF4126029.1"/>
    <property type="molecule type" value="Genomic_DNA"/>
</dbReference>
<dbReference type="Pfam" id="PF08585">
    <property type="entry name" value="RMI1_N_C"/>
    <property type="match status" value="1"/>
</dbReference>
<organism evidence="4 5">
    <name type="scientific">Geosmithia morbida</name>
    <dbReference type="NCBI Taxonomy" id="1094350"/>
    <lineage>
        <taxon>Eukaryota</taxon>
        <taxon>Fungi</taxon>
        <taxon>Dikarya</taxon>
        <taxon>Ascomycota</taxon>
        <taxon>Pezizomycotina</taxon>
        <taxon>Sordariomycetes</taxon>
        <taxon>Hypocreomycetidae</taxon>
        <taxon>Hypocreales</taxon>
        <taxon>Bionectriaceae</taxon>
        <taxon>Geosmithia</taxon>
    </lineage>
</organism>
<feature type="domain" description="RecQ mediated genome instability protein 1 OB-fold" evidence="2">
    <location>
        <begin position="77"/>
        <end position="226"/>
    </location>
</feature>
<protein>
    <submittedName>
        <fullName evidence="4">RecQ-mediated genome instability protein 1</fullName>
    </submittedName>
</protein>
<name>A0A9P4Z3N2_9HYPO</name>
<dbReference type="InterPro" id="IPR013894">
    <property type="entry name" value="RMI1_OB"/>
</dbReference>
<dbReference type="InterPro" id="IPR042470">
    <property type="entry name" value="RMI1_N_C_sf"/>
</dbReference>
<dbReference type="OrthoDB" id="341511at2759"/>
<dbReference type="GeneID" id="55967505"/>
<dbReference type="AlphaFoldDB" id="A0A9P4Z3N2"/>
<dbReference type="Pfam" id="PF21000">
    <property type="entry name" value="RMI1_N_N"/>
    <property type="match status" value="1"/>
</dbReference>
<feature type="domain" description="RMI1 N-terminal" evidence="3">
    <location>
        <begin position="13"/>
        <end position="56"/>
    </location>
</feature>
<feature type="compositionally biased region" description="Basic and acidic residues" evidence="1">
    <location>
        <begin position="108"/>
        <end position="124"/>
    </location>
</feature>
<gene>
    <name evidence="4" type="ORF">GMORB2_1275</name>
</gene>
<evidence type="ECO:0000256" key="1">
    <source>
        <dbReference type="SAM" id="MobiDB-lite"/>
    </source>
</evidence>
<dbReference type="InterPro" id="IPR049363">
    <property type="entry name" value="RMI1_N"/>
</dbReference>